<evidence type="ECO:0000313" key="1">
    <source>
        <dbReference type="EMBL" id="MBW9055971.1"/>
    </source>
</evidence>
<reference evidence="1 2" key="1">
    <citation type="journal article" date="2021" name="MBio">
        <title>Poor Competitiveness of Bradyrhizobium in Pigeon Pea Root Colonization in Indian Soils.</title>
        <authorList>
            <person name="Chalasani D."/>
            <person name="Basu A."/>
            <person name="Pullabhotla S.V.S.R.N."/>
            <person name="Jorrin B."/>
            <person name="Neal A.L."/>
            <person name="Poole P.S."/>
            <person name="Podile A.R."/>
            <person name="Tkacz A."/>
        </authorList>
    </citation>
    <scope>NUCLEOTIDE SEQUENCE [LARGE SCALE GENOMIC DNA]</scope>
    <source>
        <strain evidence="1 2">HU56</strain>
    </source>
</reference>
<name>A0ABS7H1D7_9HYPH</name>
<dbReference type="Proteomes" id="UP000717752">
    <property type="component" value="Unassembled WGS sequence"/>
</dbReference>
<organism evidence="1 2">
    <name type="scientific">Rhizobium mesosinicum</name>
    <dbReference type="NCBI Taxonomy" id="335017"/>
    <lineage>
        <taxon>Bacteria</taxon>
        <taxon>Pseudomonadati</taxon>
        <taxon>Pseudomonadota</taxon>
        <taxon>Alphaproteobacteria</taxon>
        <taxon>Hyphomicrobiales</taxon>
        <taxon>Rhizobiaceae</taxon>
        <taxon>Rhizobium/Agrobacterium group</taxon>
        <taxon>Rhizobium</taxon>
    </lineage>
</organism>
<sequence>MKGNPAGRWTATPSCQKYTAIEIAVGIMRNRVKNPKLFLALHTKQLPLAFRPCFICPAFGTDETESSRNKEMVFNGTQLEQISLAEIAFGKS</sequence>
<keyword evidence="2" id="KW-1185">Reference proteome</keyword>
<evidence type="ECO:0000313" key="2">
    <source>
        <dbReference type="Proteomes" id="UP000717752"/>
    </source>
</evidence>
<dbReference type="EMBL" id="JAEUAK010000013">
    <property type="protein sequence ID" value="MBW9055971.1"/>
    <property type="molecule type" value="Genomic_DNA"/>
</dbReference>
<protein>
    <submittedName>
        <fullName evidence="1">Uncharacterized protein</fullName>
    </submittedName>
</protein>
<gene>
    <name evidence="1" type="ORF">JNB85_26525</name>
</gene>
<proteinExistence type="predicted"/>
<dbReference type="RefSeq" id="WP_220337401.1">
    <property type="nucleotide sequence ID" value="NZ_JAEUAK010000013.1"/>
</dbReference>
<accession>A0ABS7H1D7</accession>
<comment type="caution">
    <text evidence="1">The sequence shown here is derived from an EMBL/GenBank/DDBJ whole genome shotgun (WGS) entry which is preliminary data.</text>
</comment>